<keyword evidence="3 6" id="KW-0812">Transmembrane</keyword>
<sequence length="383" mass="44085">MKLMNFIWTITFMAVVGAAIGAVTNHFAIKMLFRPHEAKYIGSWRIPFTPGLIPKRRDELAKQLGNTVIQHLLTPDIFKKKYFNEEMKQKANHFLTEQLNDKIFQSDKTITDWLKLAGLENVPTIVNDKIEEQVDVQFSQLKTRFEQETIRQLAPIDWQLKADTKVGEIVSYILLKGEDFFESEEGRMTVRNLIDDFLSTKGTLGNMIQMFMGESSSLAGKVQPEILKFLRAPGTKNMLEKIVRSEWEKLKDRPLNEMMDGFDFEPIVKNVKVYLTGQLAVEERLNYNFLHYFPGATGWTESYLIPKVTTFAFHEAETKLEEVLRKMKLEDMVKEQVDTFPVSRLEEIVLGISKREFKMITILGGVLGGLIGIIQGLIVFFTN</sequence>
<dbReference type="EMBL" id="FOXU01000012">
    <property type="protein sequence ID" value="SFQ77270.1"/>
    <property type="molecule type" value="Genomic_DNA"/>
</dbReference>
<feature type="transmembrane region" description="Helical" evidence="6">
    <location>
        <begin position="360"/>
        <end position="381"/>
    </location>
</feature>
<keyword evidence="4 6" id="KW-1133">Transmembrane helix</keyword>
<name>A0A1I6B8N3_9BACI</name>
<evidence type="ECO:0000256" key="3">
    <source>
        <dbReference type="ARBA" id="ARBA00022692"/>
    </source>
</evidence>
<dbReference type="InterPro" id="IPR016991">
    <property type="entry name" value="UCP032178"/>
</dbReference>
<dbReference type="PANTHER" id="PTHR35791">
    <property type="entry name" value="UPF0754 MEMBRANE PROTEIN YHEB"/>
    <property type="match status" value="1"/>
</dbReference>
<gene>
    <name evidence="7" type="ORF">SAMN05421670_0252</name>
</gene>
<proteinExistence type="inferred from homology"/>
<evidence type="ECO:0000313" key="8">
    <source>
        <dbReference type="Proteomes" id="UP000198734"/>
    </source>
</evidence>
<dbReference type="AlphaFoldDB" id="A0A1I6B8N3"/>
<dbReference type="PIRSF" id="PIRSF032178">
    <property type="entry name" value="UCP032178"/>
    <property type="match status" value="1"/>
</dbReference>
<organism evidence="7 8">
    <name type="scientific">Psychrobacillus psychrotolerans</name>
    <dbReference type="NCBI Taxonomy" id="126156"/>
    <lineage>
        <taxon>Bacteria</taxon>
        <taxon>Bacillati</taxon>
        <taxon>Bacillota</taxon>
        <taxon>Bacilli</taxon>
        <taxon>Bacillales</taxon>
        <taxon>Bacillaceae</taxon>
        <taxon>Psychrobacillus</taxon>
    </lineage>
</organism>
<reference evidence="8" key="1">
    <citation type="submission" date="2016-10" db="EMBL/GenBank/DDBJ databases">
        <authorList>
            <person name="Varghese N."/>
            <person name="Submissions S."/>
        </authorList>
    </citation>
    <scope>NUCLEOTIDE SEQUENCE [LARGE SCALE GENOMIC DNA]</scope>
    <source>
        <strain evidence="8">DSM 11706</strain>
    </source>
</reference>
<comment type="subcellular location">
    <subcellularLocation>
        <location evidence="1">Cell membrane</location>
    </subcellularLocation>
</comment>
<evidence type="ECO:0000256" key="1">
    <source>
        <dbReference type="ARBA" id="ARBA00004236"/>
    </source>
</evidence>
<dbReference type="Pfam" id="PF04286">
    <property type="entry name" value="DUF445"/>
    <property type="match status" value="1"/>
</dbReference>
<keyword evidence="8" id="KW-1185">Reference proteome</keyword>
<dbReference type="Proteomes" id="UP000198734">
    <property type="component" value="Unassembled WGS sequence"/>
</dbReference>
<evidence type="ECO:0000256" key="5">
    <source>
        <dbReference type="ARBA" id="ARBA00023136"/>
    </source>
</evidence>
<dbReference type="InterPro" id="IPR007383">
    <property type="entry name" value="DUF445"/>
</dbReference>
<feature type="transmembrane region" description="Helical" evidence="6">
    <location>
        <begin position="6"/>
        <end position="29"/>
    </location>
</feature>
<dbReference type="GO" id="GO:0005886">
    <property type="term" value="C:plasma membrane"/>
    <property type="evidence" value="ECO:0007669"/>
    <property type="project" value="UniProtKB-SubCell"/>
</dbReference>
<evidence type="ECO:0000256" key="2">
    <source>
        <dbReference type="ARBA" id="ARBA00008053"/>
    </source>
</evidence>
<evidence type="ECO:0000256" key="6">
    <source>
        <dbReference type="SAM" id="Phobius"/>
    </source>
</evidence>
<comment type="similarity">
    <text evidence="2">Belongs to the UPF0754 family.</text>
</comment>
<accession>A0A1I6B8N3</accession>
<protein>
    <submittedName>
        <fullName evidence="7">Uncharacterized membrane protein YheB, UPF0754 family</fullName>
    </submittedName>
</protein>
<evidence type="ECO:0000256" key="4">
    <source>
        <dbReference type="ARBA" id="ARBA00022989"/>
    </source>
</evidence>
<dbReference type="PANTHER" id="PTHR35791:SF1">
    <property type="entry name" value="UPF0754 MEMBRANE PROTEIN YHEB"/>
    <property type="match status" value="1"/>
</dbReference>
<dbReference type="STRING" id="126156.SAMN05421670_0252"/>
<evidence type="ECO:0000313" key="7">
    <source>
        <dbReference type="EMBL" id="SFQ77270.1"/>
    </source>
</evidence>
<keyword evidence="5 6" id="KW-0472">Membrane</keyword>